<proteinExistence type="inferred from homology"/>
<dbReference type="Gene3D" id="3.30.230.30">
    <property type="entry name" value="Impact, N-terminal domain"/>
    <property type="match status" value="1"/>
</dbReference>
<dbReference type="InterPro" id="IPR001498">
    <property type="entry name" value="Impact_N"/>
</dbReference>
<dbReference type="SUPFAM" id="SSF54211">
    <property type="entry name" value="Ribosomal protein S5 domain 2-like"/>
    <property type="match status" value="1"/>
</dbReference>
<organism evidence="4 5">
    <name type="scientific">Galdieria sulphuraria</name>
    <name type="common">Red alga</name>
    <dbReference type="NCBI Taxonomy" id="130081"/>
    <lineage>
        <taxon>Eukaryota</taxon>
        <taxon>Rhodophyta</taxon>
        <taxon>Bangiophyceae</taxon>
        <taxon>Galdieriales</taxon>
        <taxon>Galdieriaceae</taxon>
        <taxon>Galdieria</taxon>
    </lineage>
</organism>
<dbReference type="PANTHER" id="PTHR16301">
    <property type="entry name" value="IMPACT-RELATED"/>
    <property type="match status" value="1"/>
</dbReference>
<dbReference type="GO" id="GO:0140469">
    <property type="term" value="P:GCN2-mediated signaling"/>
    <property type="evidence" value="ECO:0007669"/>
    <property type="project" value="TreeGrafter"/>
</dbReference>
<dbReference type="RefSeq" id="XP_005705493.1">
    <property type="nucleotide sequence ID" value="XM_005705436.1"/>
</dbReference>
<feature type="region of interest" description="Disordered" evidence="2">
    <location>
        <begin position="70"/>
        <end position="92"/>
    </location>
</feature>
<comment type="similarity">
    <text evidence="1">Belongs to the IMPACT family.</text>
</comment>
<evidence type="ECO:0000256" key="2">
    <source>
        <dbReference type="SAM" id="MobiDB-lite"/>
    </source>
</evidence>
<dbReference type="GO" id="GO:0006446">
    <property type="term" value="P:regulation of translational initiation"/>
    <property type="evidence" value="ECO:0007669"/>
    <property type="project" value="TreeGrafter"/>
</dbReference>
<dbReference type="EMBL" id="KB454513">
    <property type="protein sequence ID" value="EME28973.1"/>
    <property type="molecule type" value="Genomic_DNA"/>
</dbReference>
<dbReference type="GO" id="GO:0008168">
    <property type="term" value="F:methyltransferase activity"/>
    <property type="evidence" value="ECO:0007669"/>
    <property type="project" value="UniProtKB-KW"/>
</dbReference>
<keyword evidence="4" id="KW-0489">Methyltransferase</keyword>
<reference evidence="5" key="1">
    <citation type="journal article" date="2013" name="Science">
        <title>Gene transfer from bacteria and archaea facilitated evolution of an extremophilic eukaryote.</title>
        <authorList>
            <person name="Schonknecht G."/>
            <person name="Chen W.H."/>
            <person name="Ternes C.M."/>
            <person name="Barbier G.G."/>
            <person name="Shrestha R.P."/>
            <person name="Stanke M."/>
            <person name="Brautigam A."/>
            <person name="Baker B.J."/>
            <person name="Banfield J.F."/>
            <person name="Garavito R.M."/>
            <person name="Carr K."/>
            <person name="Wilkerson C."/>
            <person name="Rensing S.A."/>
            <person name="Gagneul D."/>
            <person name="Dickenson N.E."/>
            <person name="Oesterhelt C."/>
            <person name="Lercher M.J."/>
            <person name="Weber A.P."/>
        </authorList>
    </citation>
    <scope>NUCLEOTIDE SEQUENCE [LARGE SCALE GENOMIC DNA]</scope>
    <source>
        <strain evidence="5">074W</strain>
    </source>
</reference>
<evidence type="ECO:0000259" key="3">
    <source>
        <dbReference type="Pfam" id="PF01205"/>
    </source>
</evidence>
<dbReference type="GO" id="GO:0005737">
    <property type="term" value="C:cytoplasm"/>
    <property type="evidence" value="ECO:0007669"/>
    <property type="project" value="TreeGrafter"/>
</dbReference>
<protein>
    <submittedName>
        <fullName evidence="4">tRNA/rRNA methyltransferase (SpoU) isoform 2</fullName>
    </submittedName>
</protein>
<dbReference type="InterPro" id="IPR023582">
    <property type="entry name" value="Impact"/>
</dbReference>
<keyword evidence="4" id="KW-0808">Transferase</keyword>
<dbReference type="GO" id="GO:0032259">
    <property type="term" value="P:methylation"/>
    <property type="evidence" value="ECO:0007669"/>
    <property type="project" value="UniProtKB-KW"/>
</dbReference>
<dbReference type="Proteomes" id="UP000030680">
    <property type="component" value="Unassembled WGS sequence"/>
</dbReference>
<dbReference type="InterPro" id="IPR020568">
    <property type="entry name" value="Ribosomal_Su5_D2-typ_SF"/>
</dbReference>
<accession>M2XZ99</accession>
<keyword evidence="5" id="KW-1185">Reference proteome</keyword>
<dbReference type="PANTHER" id="PTHR16301:SF25">
    <property type="entry name" value="PROTEIN IMPACT"/>
    <property type="match status" value="1"/>
</dbReference>
<dbReference type="KEGG" id="gsl:Gasu_35480"/>
<sequence length="201" mass="23482">MYVAIEEYPEYGKPQVLVQARWIPEETRLEIVSLLMAKFGEKGGPVVYEMTEFCRERLQDVYDSYYGHLSNEEEEKEEKRPQDICSTLEDPNWHDREDNSIEEWCVGEVVMDRKSIFQGLVIEVDDENKVDSLLNALHRHRKIGSATHLIASWRILTPHGHLIQDWDDDGEKGAGQRILQLLVKRDIQNVLLVVCRWFGVE</sequence>
<name>M2XZ99_GALSU</name>
<dbReference type="AlphaFoldDB" id="M2XZ99"/>
<dbReference type="OrthoDB" id="241340at2759"/>
<dbReference type="GeneID" id="17087808"/>
<dbReference type="Pfam" id="PF01205">
    <property type="entry name" value="Impact_N"/>
    <property type="match status" value="1"/>
</dbReference>
<dbReference type="Gramene" id="EME28973">
    <property type="protein sequence ID" value="EME28973"/>
    <property type="gene ID" value="Gasu_35480"/>
</dbReference>
<evidence type="ECO:0000313" key="5">
    <source>
        <dbReference type="Proteomes" id="UP000030680"/>
    </source>
</evidence>
<evidence type="ECO:0000256" key="1">
    <source>
        <dbReference type="ARBA" id="ARBA00007665"/>
    </source>
</evidence>
<feature type="domain" description="Impact N-terminal" evidence="3">
    <location>
        <begin position="113"/>
        <end position="199"/>
    </location>
</feature>
<dbReference type="InterPro" id="IPR036956">
    <property type="entry name" value="Impact_N_sf"/>
</dbReference>
<gene>
    <name evidence="4" type="ORF">Gasu_35480</name>
</gene>
<evidence type="ECO:0000313" key="4">
    <source>
        <dbReference type="EMBL" id="EME28973.1"/>
    </source>
</evidence>